<dbReference type="PROSITE" id="PS50082">
    <property type="entry name" value="WD_REPEATS_2"/>
    <property type="match status" value="2"/>
</dbReference>
<dbReference type="SMART" id="SM00320">
    <property type="entry name" value="WD40"/>
    <property type="match status" value="3"/>
</dbReference>
<dbReference type="PROSITE" id="PS50294">
    <property type="entry name" value="WD_REPEATS_REGION"/>
    <property type="match status" value="1"/>
</dbReference>
<evidence type="ECO:0000256" key="4">
    <source>
        <dbReference type="SAM" id="MobiDB-lite"/>
    </source>
</evidence>
<name>A0ABD3MGZ3_9STRA</name>
<dbReference type="AlphaFoldDB" id="A0ABD3MGZ3"/>
<dbReference type="Proteomes" id="UP001530293">
    <property type="component" value="Unassembled WGS sequence"/>
</dbReference>
<feature type="compositionally biased region" description="Acidic residues" evidence="4">
    <location>
        <begin position="79"/>
        <end position="88"/>
    </location>
</feature>
<dbReference type="InterPro" id="IPR001680">
    <property type="entry name" value="WD40_rpt"/>
</dbReference>
<dbReference type="Gene3D" id="2.130.10.10">
    <property type="entry name" value="YVTN repeat-like/Quinoprotein amine dehydrogenase"/>
    <property type="match status" value="2"/>
</dbReference>
<keyword evidence="1 3" id="KW-0853">WD repeat</keyword>
<dbReference type="InterPro" id="IPR019775">
    <property type="entry name" value="WD40_repeat_CS"/>
</dbReference>
<dbReference type="InterPro" id="IPR036322">
    <property type="entry name" value="WD40_repeat_dom_sf"/>
</dbReference>
<gene>
    <name evidence="5" type="ORF">ACHAWU_001004</name>
</gene>
<feature type="compositionally biased region" description="Polar residues" evidence="4">
    <location>
        <begin position="50"/>
        <end position="60"/>
    </location>
</feature>
<keyword evidence="2" id="KW-0677">Repeat</keyword>
<dbReference type="PROSITE" id="PS00678">
    <property type="entry name" value="WD_REPEATS_1"/>
    <property type="match status" value="1"/>
</dbReference>
<evidence type="ECO:0000256" key="2">
    <source>
        <dbReference type="ARBA" id="ARBA00022737"/>
    </source>
</evidence>
<dbReference type="PANTHER" id="PTHR19854:SF1">
    <property type="entry name" value="GUANINE NUCLEOTIDE-BINDING PROTEIN SUBUNIT BETA-LIKE PROTEIN 1"/>
    <property type="match status" value="1"/>
</dbReference>
<evidence type="ECO:0000313" key="6">
    <source>
        <dbReference type="Proteomes" id="UP001530293"/>
    </source>
</evidence>
<dbReference type="EMBL" id="JALLBG020000130">
    <property type="protein sequence ID" value="KAL3762857.1"/>
    <property type="molecule type" value="Genomic_DNA"/>
</dbReference>
<evidence type="ECO:0000256" key="1">
    <source>
        <dbReference type="ARBA" id="ARBA00022574"/>
    </source>
</evidence>
<accession>A0ABD3MGZ3</accession>
<sequence>MHLISPTDALFTLNSSLQHHQNDTQSIPKNTGKSLGAGVTGVCFVKDPASTLQDDTNNTPAPVRNRRRQCDSDASSSNDDTDEQTSDDDNGHPLQFRCSSLLLGPQHARQNDYEPYQHATHLSAASYNSLSGALLASCHTDGSVKLWDLATRRCRMNDIFAECPRGAPGLAIRRLGVGCADGSNEFLYQTRDRLGTVTLHDLNHPSTPLLTMHTHSTTFCAISPCHIGPELPVEGAIIGGARHLVALPTEEHSVAIVRDLRSNPQGTPAWRVSVGDDYISSMYGTRRKYGMLTSLALCLQESTNNIVLGCGMENGSALFYDLGALGRGRDPWWIEPGKEEVNDPNIMNPTECDPRFMCSASLGNDPILCMHLVSSRSAEMCPSEITEENNHYIPKMKSASLVAVGGCAGDSNALSELPENEQGTVSTIKVKLADDSATDSANASIMRASVRSKTRTCSIESGGKVGVSICRFRPDGRIFAVGGWDQRLRLFSRTSSKPLAILRGHDESVTAIDWASNAALSGLLATGAGDGRICLWRVFPHSLKSHESNALSRIN</sequence>
<proteinExistence type="predicted"/>
<organism evidence="5 6">
    <name type="scientific">Discostella pseudostelligera</name>
    <dbReference type="NCBI Taxonomy" id="259834"/>
    <lineage>
        <taxon>Eukaryota</taxon>
        <taxon>Sar</taxon>
        <taxon>Stramenopiles</taxon>
        <taxon>Ochrophyta</taxon>
        <taxon>Bacillariophyta</taxon>
        <taxon>Coscinodiscophyceae</taxon>
        <taxon>Thalassiosirophycidae</taxon>
        <taxon>Stephanodiscales</taxon>
        <taxon>Stephanodiscaceae</taxon>
        <taxon>Discostella</taxon>
    </lineage>
</organism>
<protein>
    <submittedName>
        <fullName evidence="5">Uncharacterized protein</fullName>
    </submittedName>
</protein>
<evidence type="ECO:0000256" key="3">
    <source>
        <dbReference type="PROSITE-ProRule" id="PRU00221"/>
    </source>
</evidence>
<dbReference type="SUPFAM" id="SSF50978">
    <property type="entry name" value="WD40 repeat-like"/>
    <property type="match status" value="1"/>
</dbReference>
<dbReference type="InterPro" id="IPR015943">
    <property type="entry name" value="WD40/YVTN_repeat-like_dom_sf"/>
</dbReference>
<feature type="repeat" description="WD" evidence="3">
    <location>
        <begin position="502"/>
        <end position="538"/>
    </location>
</feature>
<dbReference type="PANTHER" id="PTHR19854">
    <property type="entry name" value="TRANSDUCIN BETA-LIKE 3"/>
    <property type="match status" value="1"/>
</dbReference>
<feature type="region of interest" description="Disordered" evidence="4">
    <location>
        <begin position="49"/>
        <end position="91"/>
    </location>
</feature>
<keyword evidence="6" id="KW-1185">Reference proteome</keyword>
<reference evidence="5 6" key="1">
    <citation type="submission" date="2024-10" db="EMBL/GenBank/DDBJ databases">
        <title>Updated reference genomes for cyclostephanoid diatoms.</title>
        <authorList>
            <person name="Roberts W.R."/>
            <person name="Alverson A.J."/>
        </authorList>
    </citation>
    <scope>NUCLEOTIDE SEQUENCE [LARGE SCALE GENOMIC DNA]</scope>
    <source>
        <strain evidence="5 6">AJA232-27</strain>
    </source>
</reference>
<comment type="caution">
    <text evidence="5">The sequence shown here is derived from an EMBL/GenBank/DDBJ whole genome shotgun (WGS) entry which is preliminary data.</text>
</comment>
<dbReference type="Pfam" id="PF00400">
    <property type="entry name" value="WD40"/>
    <property type="match status" value="3"/>
</dbReference>
<feature type="repeat" description="WD" evidence="3">
    <location>
        <begin position="115"/>
        <end position="157"/>
    </location>
</feature>
<evidence type="ECO:0000313" key="5">
    <source>
        <dbReference type="EMBL" id="KAL3762857.1"/>
    </source>
</evidence>